<evidence type="ECO:0000256" key="1">
    <source>
        <dbReference type="ARBA" id="ARBA00004429"/>
    </source>
</evidence>
<reference evidence="11" key="1">
    <citation type="journal article" date="2019" name="Int. J. Syst. Evol. Microbiol.">
        <title>The Global Catalogue of Microorganisms (GCM) 10K type strain sequencing project: providing services to taxonomists for standard genome sequencing and annotation.</title>
        <authorList>
            <consortium name="The Broad Institute Genomics Platform"/>
            <consortium name="The Broad Institute Genome Sequencing Center for Infectious Disease"/>
            <person name="Wu L."/>
            <person name="Ma J."/>
        </authorList>
    </citation>
    <scope>NUCLEOTIDE SEQUENCE [LARGE SCALE GENOMIC DNA]</scope>
    <source>
        <strain evidence="11">CCM 8875</strain>
    </source>
</reference>
<feature type="transmembrane region" description="Helical" evidence="8">
    <location>
        <begin position="331"/>
        <end position="361"/>
    </location>
</feature>
<dbReference type="RefSeq" id="WP_131575138.1">
    <property type="nucleotide sequence ID" value="NZ_CBCSAJ010000028.1"/>
</dbReference>
<sequence length="445" mass="45449">MAPVTVGLAAMVTLLLMAALRVPIALALAGVASAGSVLIFAGQGGSLISGAAFGQTGVALAADVRELLSAPDLWMVPLVIALGNIALCSGIATRIYDAAVVWLHPLRGGMAMASLLGCGGFAALSGSSIACASTMGRICVPEMVRQGYDPRLAAGSVAVGGTLGSLIPPSVLFILYGVFTQTPVAQLFLAGILPGFLSLAGMLAVVVWWVGHDPKAAPRPEPRQKGATRAEAAWAAWPPLLLFAVIVGGILSGLFSATAAAAVAVVLAIGIGFAQGRLTPDVLWHAIRDSVMQSGAILLIAVAAKVFLGFVALTGLSAALVAWVADAQIPFAALMLGVVVVYLLLGMVLDPLGILVLTLPFVAPLVQAYDLNLIWFGVIVVKLLEIGLITPPVGLNVFVVSTVTPSVGIGRIFEGVGRFLAVDILVLALLVLFPVLSLALPGMIR</sequence>
<keyword evidence="11" id="KW-1185">Reference proteome</keyword>
<feature type="transmembrane region" description="Helical" evidence="8">
    <location>
        <begin position="108"/>
        <end position="131"/>
    </location>
</feature>
<dbReference type="PANTHER" id="PTHR33362:SF5">
    <property type="entry name" value="C4-DICARBOXYLATE TRAP TRANSPORTER LARGE PERMEASE PROTEIN DCTM"/>
    <property type="match status" value="1"/>
</dbReference>
<keyword evidence="7" id="KW-0813">Transport</keyword>
<dbReference type="Proteomes" id="UP001597302">
    <property type="component" value="Unassembled WGS sequence"/>
</dbReference>
<proteinExistence type="predicted"/>
<evidence type="ECO:0000256" key="7">
    <source>
        <dbReference type="RuleBase" id="RU369079"/>
    </source>
</evidence>
<protein>
    <submittedName>
        <fullName evidence="10">TRAP transporter large permease</fullName>
    </submittedName>
</protein>
<comment type="caution">
    <text evidence="10">The sequence shown here is derived from an EMBL/GenBank/DDBJ whole genome shotgun (WGS) entry which is preliminary data.</text>
</comment>
<feature type="transmembrane region" description="Helical" evidence="8">
    <location>
        <begin position="152"/>
        <end position="179"/>
    </location>
</feature>
<feature type="transmembrane region" description="Helical" evidence="8">
    <location>
        <begin position="74"/>
        <end position="96"/>
    </location>
</feature>
<keyword evidence="3 7" id="KW-0997">Cell inner membrane</keyword>
<dbReference type="InterPro" id="IPR004681">
    <property type="entry name" value="TRAP_DctM"/>
</dbReference>
<dbReference type="PANTHER" id="PTHR33362">
    <property type="entry name" value="SIALIC ACID TRAP TRANSPORTER PERMEASE PROTEIN SIAT-RELATED"/>
    <property type="match status" value="1"/>
</dbReference>
<evidence type="ECO:0000256" key="3">
    <source>
        <dbReference type="ARBA" id="ARBA00022519"/>
    </source>
</evidence>
<evidence type="ECO:0000256" key="4">
    <source>
        <dbReference type="ARBA" id="ARBA00022692"/>
    </source>
</evidence>
<feature type="transmembrane region" description="Helical" evidence="8">
    <location>
        <begin position="185"/>
        <end position="211"/>
    </location>
</feature>
<feature type="transmembrane region" description="Helical" evidence="8">
    <location>
        <begin position="419"/>
        <end position="440"/>
    </location>
</feature>
<evidence type="ECO:0000313" key="11">
    <source>
        <dbReference type="Proteomes" id="UP001597302"/>
    </source>
</evidence>
<name>A0ABW4DTL5_9RHOB</name>
<accession>A0ABW4DTL5</accession>
<evidence type="ECO:0000259" key="9">
    <source>
        <dbReference type="Pfam" id="PF06808"/>
    </source>
</evidence>
<feature type="transmembrane region" description="Helical" evidence="8">
    <location>
        <begin position="44"/>
        <end position="62"/>
    </location>
</feature>
<organism evidence="10 11">
    <name type="scientific">Paracoccus nototheniae</name>
    <dbReference type="NCBI Taxonomy" id="2489002"/>
    <lineage>
        <taxon>Bacteria</taxon>
        <taxon>Pseudomonadati</taxon>
        <taxon>Pseudomonadota</taxon>
        <taxon>Alphaproteobacteria</taxon>
        <taxon>Rhodobacterales</taxon>
        <taxon>Paracoccaceae</taxon>
        <taxon>Paracoccus</taxon>
    </lineage>
</organism>
<keyword evidence="5 8" id="KW-1133">Transmembrane helix</keyword>
<evidence type="ECO:0000256" key="8">
    <source>
        <dbReference type="SAM" id="Phobius"/>
    </source>
</evidence>
<feature type="transmembrane region" description="Helical" evidence="8">
    <location>
        <begin position="373"/>
        <end position="399"/>
    </location>
</feature>
<feature type="domain" description="TRAP C4-dicarboxylate transport system permease DctM subunit" evidence="9">
    <location>
        <begin position="12"/>
        <end position="435"/>
    </location>
</feature>
<gene>
    <name evidence="10" type="ORF">ACFQ5P_04055</name>
</gene>
<evidence type="ECO:0000256" key="2">
    <source>
        <dbReference type="ARBA" id="ARBA00022475"/>
    </source>
</evidence>
<keyword evidence="6 8" id="KW-0472">Membrane</keyword>
<evidence type="ECO:0000256" key="6">
    <source>
        <dbReference type="ARBA" id="ARBA00023136"/>
    </source>
</evidence>
<dbReference type="Pfam" id="PF06808">
    <property type="entry name" value="DctM"/>
    <property type="match status" value="1"/>
</dbReference>
<keyword evidence="4 8" id="KW-0812">Transmembrane</keyword>
<evidence type="ECO:0000256" key="5">
    <source>
        <dbReference type="ARBA" id="ARBA00022989"/>
    </source>
</evidence>
<comment type="subcellular location">
    <subcellularLocation>
        <location evidence="1 7">Cell inner membrane</location>
        <topology evidence="1 7">Multi-pass membrane protein</topology>
    </subcellularLocation>
</comment>
<dbReference type="PIRSF" id="PIRSF006066">
    <property type="entry name" value="HI0050"/>
    <property type="match status" value="1"/>
</dbReference>
<evidence type="ECO:0000313" key="10">
    <source>
        <dbReference type="EMBL" id="MFD1480462.1"/>
    </source>
</evidence>
<feature type="transmembrane region" description="Helical" evidence="8">
    <location>
        <begin position="295"/>
        <end position="325"/>
    </location>
</feature>
<feature type="transmembrane region" description="Helical" evidence="8">
    <location>
        <begin position="232"/>
        <end position="251"/>
    </location>
</feature>
<dbReference type="InterPro" id="IPR010656">
    <property type="entry name" value="DctM"/>
</dbReference>
<keyword evidence="2" id="KW-1003">Cell membrane</keyword>
<comment type="function">
    <text evidence="7">Part of the tripartite ATP-independent periplasmic (TRAP) transport system.</text>
</comment>
<feature type="transmembrane region" description="Helical" evidence="8">
    <location>
        <begin position="257"/>
        <end position="274"/>
    </location>
</feature>
<dbReference type="EMBL" id="JBHTOQ010000004">
    <property type="protein sequence ID" value="MFD1480462.1"/>
    <property type="molecule type" value="Genomic_DNA"/>
</dbReference>